<accession>A0ABS9YYP4</accession>
<feature type="signal peptide" evidence="2">
    <location>
        <begin position="1"/>
        <end position="21"/>
    </location>
</feature>
<reference evidence="3" key="1">
    <citation type="journal article" date="2022" name="ISME J.">
        <title>Identification of active gaseous-alkane degraders at natural gas seeps.</title>
        <authorList>
            <person name="Farhan Ul Haque M."/>
            <person name="Hernandez M."/>
            <person name="Crombie A.T."/>
            <person name="Murrell J.C."/>
        </authorList>
    </citation>
    <scope>NUCLEOTIDE SEQUENCE</scope>
    <source>
        <strain evidence="3">ANDR5</strain>
    </source>
</reference>
<evidence type="ECO:0000256" key="1">
    <source>
        <dbReference type="SAM" id="MobiDB-lite"/>
    </source>
</evidence>
<comment type="caution">
    <text evidence="3">The sequence shown here is derived from an EMBL/GenBank/DDBJ whole genome shotgun (WGS) entry which is preliminary data.</text>
</comment>
<evidence type="ECO:0000313" key="4">
    <source>
        <dbReference type="Proteomes" id="UP001139068"/>
    </source>
</evidence>
<feature type="compositionally biased region" description="Low complexity" evidence="1">
    <location>
        <begin position="380"/>
        <end position="394"/>
    </location>
</feature>
<evidence type="ECO:0000256" key="2">
    <source>
        <dbReference type="SAM" id="SignalP"/>
    </source>
</evidence>
<feature type="chain" id="PRO_5045291388" evidence="2">
    <location>
        <begin position="22"/>
        <end position="459"/>
    </location>
</feature>
<dbReference type="RefSeq" id="WP_243072552.1">
    <property type="nucleotide sequence ID" value="NZ_JAIVFL010000001.1"/>
</dbReference>
<organism evidence="3 4">
    <name type="scientific">Candidatus Mycolicibacterium alkanivorans</name>
    <dbReference type="NCBI Taxonomy" id="2954114"/>
    <lineage>
        <taxon>Bacteria</taxon>
        <taxon>Bacillati</taxon>
        <taxon>Actinomycetota</taxon>
        <taxon>Actinomycetes</taxon>
        <taxon>Mycobacteriales</taxon>
        <taxon>Mycobacteriaceae</taxon>
        <taxon>Mycolicibacterium</taxon>
    </lineage>
</organism>
<keyword evidence="4" id="KW-1185">Reference proteome</keyword>
<evidence type="ECO:0000313" key="3">
    <source>
        <dbReference type="EMBL" id="MCI4676349.1"/>
    </source>
</evidence>
<feature type="compositionally biased region" description="Pro residues" evidence="1">
    <location>
        <begin position="398"/>
        <end position="413"/>
    </location>
</feature>
<sequence>MRILSAVALLAGITAAAPGCGAPENLAQAADAAQSALASMPGVSDAWVYHENTYAQGVAVNIAVDVSTATREQIADVADHVDANRFGLIANYAQNVEFWVTPNRAVTLQRHNQLDPAQVADDTVRLRQIAAGTDGRIDWFRSDDGTVNQLSFDQTHSAGSTILDAVRSAAGGSGPSVSVSPVSPSRQTPRLVVHFPIDPTEQTAVFNVVNSVPAEVRGLRLDAAGLQALEVVAANPATAEQDLAKVITASGAVSARPMWLAWYYPTFAGGAPAYGGVVQTGGCAQGPAAAVTTVTQRTGDQVSSLQSRLQTAIDNCGASAPRPAQSQRTPPPAPAQSSPVIDVVAPDRKQSSSDATTTPRPTRTPCSLGTGCAPTTTTISASGGDRPGSSRSGATTPAPRPMVPPPSDLPLPLPVGAADPGADSDSGSGSGSGSGTSVGSGASSQRTPSPSGTGHLAGR</sequence>
<dbReference type="EMBL" id="JAIVFL010000001">
    <property type="protein sequence ID" value="MCI4676349.1"/>
    <property type="molecule type" value="Genomic_DNA"/>
</dbReference>
<gene>
    <name evidence="3" type="ORF">K9U37_16300</name>
</gene>
<feature type="region of interest" description="Disordered" evidence="1">
    <location>
        <begin position="316"/>
        <end position="459"/>
    </location>
</feature>
<feature type="compositionally biased region" description="Gly residues" evidence="1">
    <location>
        <begin position="428"/>
        <end position="438"/>
    </location>
</feature>
<keyword evidence="2" id="KW-0732">Signal</keyword>
<feature type="compositionally biased region" description="Low complexity" evidence="1">
    <location>
        <begin position="356"/>
        <end position="365"/>
    </location>
</feature>
<dbReference type="Proteomes" id="UP001139068">
    <property type="component" value="Unassembled WGS sequence"/>
</dbReference>
<feature type="compositionally biased region" description="Low complexity" evidence="1">
    <location>
        <begin position="414"/>
        <end position="427"/>
    </location>
</feature>
<protein>
    <submittedName>
        <fullName evidence="3">Uncharacterized protein</fullName>
    </submittedName>
</protein>
<name>A0ABS9YYP4_9MYCO</name>
<proteinExistence type="predicted"/>